<dbReference type="OrthoDB" id="3941538at2759"/>
<dbReference type="STRING" id="930990.A0A067MC51"/>
<comment type="cofactor">
    <cofactor evidence="1">
        <name>Zn(2+)</name>
        <dbReference type="ChEBI" id="CHEBI:29105"/>
    </cofactor>
</comment>
<dbReference type="InParanoid" id="A0A067MC51"/>
<evidence type="ECO:0000313" key="5">
    <source>
        <dbReference type="Proteomes" id="UP000027195"/>
    </source>
</evidence>
<dbReference type="Proteomes" id="UP000027195">
    <property type="component" value="Unassembled WGS sequence"/>
</dbReference>
<accession>A0A067MC51</accession>
<proteinExistence type="predicted"/>
<dbReference type="PANTHER" id="PTHR42813:SF1">
    <property type="entry name" value="DEHYDROGENASE, PUTATIVE (AFU_ORTHOLOGUE AFUA_5G03930)-RELATED"/>
    <property type="match status" value="1"/>
</dbReference>
<dbReference type="PANTHER" id="PTHR42813">
    <property type="entry name" value="ZINC-TYPE ALCOHOL DEHYDROGENASE-LIKE"/>
    <property type="match status" value="1"/>
</dbReference>
<keyword evidence="3" id="KW-0862">Zinc</keyword>
<evidence type="ECO:0000313" key="4">
    <source>
        <dbReference type="EMBL" id="KDQ09176.1"/>
    </source>
</evidence>
<name>A0A067MC51_BOTB1</name>
<organism evidence="4 5">
    <name type="scientific">Botryobasidium botryosum (strain FD-172 SS1)</name>
    <dbReference type="NCBI Taxonomy" id="930990"/>
    <lineage>
        <taxon>Eukaryota</taxon>
        <taxon>Fungi</taxon>
        <taxon>Dikarya</taxon>
        <taxon>Basidiomycota</taxon>
        <taxon>Agaricomycotina</taxon>
        <taxon>Agaricomycetes</taxon>
        <taxon>Cantharellales</taxon>
        <taxon>Botryobasidiaceae</taxon>
        <taxon>Botryobasidium</taxon>
    </lineage>
</organism>
<dbReference type="InterPro" id="IPR011032">
    <property type="entry name" value="GroES-like_sf"/>
</dbReference>
<dbReference type="SUPFAM" id="SSF50129">
    <property type="entry name" value="GroES-like"/>
    <property type="match status" value="1"/>
</dbReference>
<evidence type="ECO:0000256" key="2">
    <source>
        <dbReference type="ARBA" id="ARBA00022723"/>
    </source>
</evidence>
<dbReference type="AlphaFoldDB" id="A0A067MC51"/>
<sequence>MDTTPTVIRPEYQGRADGSKMKALAYDARLVEVPVPAITEPDDVIVKVTGTTICGSDLHLYNSEILTLQKGHLGS</sequence>
<dbReference type="EMBL" id="KL198081">
    <property type="protein sequence ID" value="KDQ09176.1"/>
    <property type="molecule type" value="Genomic_DNA"/>
</dbReference>
<keyword evidence="2" id="KW-0479">Metal-binding</keyword>
<keyword evidence="5" id="KW-1185">Reference proteome</keyword>
<dbReference type="Gene3D" id="3.90.180.10">
    <property type="entry name" value="Medium-chain alcohol dehydrogenases, catalytic domain"/>
    <property type="match status" value="1"/>
</dbReference>
<evidence type="ECO:0000256" key="1">
    <source>
        <dbReference type="ARBA" id="ARBA00001947"/>
    </source>
</evidence>
<dbReference type="GO" id="GO:0046872">
    <property type="term" value="F:metal ion binding"/>
    <property type="evidence" value="ECO:0007669"/>
    <property type="project" value="UniProtKB-KW"/>
</dbReference>
<dbReference type="HOGENOM" id="CLU_026673_23_5_1"/>
<reference evidence="5" key="1">
    <citation type="journal article" date="2014" name="Proc. Natl. Acad. Sci. U.S.A.">
        <title>Extensive sampling of basidiomycete genomes demonstrates inadequacy of the white-rot/brown-rot paradigm for wood decay fungi.</title>
        <authorList>
            <person name="Riley R."/>
            <person name="Salamov A.A."/>
            <person name="Brown D.W."/>
            <person name="Nagy L.G."/>
            <person name="Floudas D."/>
            <person name="Held B.W."/>
            <person name="Levasseur A."/>
            <person name="Lombard V."/>
            <person name="Morin E."/>
            <person name="Otillar R."/>
            <person name="Lindquist E.A."/>
            <person name="Sun H."/>
            <person name="LaButti K.M."/>
            <person name="Schmutz J."/>
            <person name="Jabbour D."/>
            <person name="Luo H."/>
            <person name="Baker S.E."/>
            <person name="Pisabarro A.G."/>
            <person name="Walton J.D."/>
            <person name="Blanchette R.A."/>
            <person name="Henrissat B."/>
            <person name="Martin F."/>
            <person name="Cullen D."/>
            <person name="Hibbett D.S."/>
            <person name="Grigoriev I.V."/>
        </authorList>
    </citation>
    <scope>NUCLEOTIDE SEQUENCE [LARGE SCALE GENOMIC DNA]</scope>
    <source>
        <strain evidence="5">FD-172 SS1</strain>
    </source>
</reference>
<gene>
    <name evidence="4" type="ORF">BOTBODRAFT_179193</name>
</gene>
<protein>
    <submittedName>
        <fullName evidence="4">Uncharacterized protein</fullName>
    </submittedName>
</protein>
<evidence type="ECO:0000256" key="3">
    <source>
        <dbReference type="ARBA" id="ARBA00022833"/>
    </source>
</evidence>